<dbReference type="InterPro" id="IPR000182">
    <property type="entry name" value="GNAT_dom"/>
</dbReference>
<dbReference type="Gene3D" id="3.40.630.30">
    <property type="match status" value="1"/>
</dbReference>
<accession>A0A1C0Z4G6</accession>
<keyword evidence="1" id="KW-0808">Transferase</keyword>
<dbReference type="InterPro" id="IPR016181">
    <property type="entry name" value="Acyl_CoA_acyltransferase"/>
</dbReference>
<proteinExistence type="predicted"/>
<dbReference type="GO" id="GO:0016747">
    <property type="term" value="F:acyltransferase activity, transferring groups other than amino-acyl groups"/>
    <property type="evidence" value="ECO:0007669"/>
    <property type="project" value="InterPro"/>
</dbReference>
<evidence type="ECO:0000259" key="3">
    <source>
        <dbReference type="PROSITE" id="PS51186"/>
    </source>
</evidence>
<dbReference type="SUPFAM" id="SSF55729">
    <property type="entry name" value="Acyl-CoA N-acyltransferases (Nat)"/>
    <property type="match status" value="1"/>
</dbReference>
<reference evidence="4 5" key="1">
    <citation type="submission" date="2016-07" db="EMBL/GenBank/DDBJ databases">
        <title>Caryophanon latum genome sequencing.</title>
        <authorList>
            <person name="Verma A."/>
            <person name="Pal Y."/>
            <person name="Krishnamurthi S."/>
        </authorList>
    </citation>
    <scope>NUCLEOTIDE SEQUENCE [LARGE SCALE GENOMIC DNA]</scope>
    <source>
        <strain evidence="4 5">DSM 14151</strain>
    </source>
</reference>
<dbReference type="RefSeq" id="WP_066461301.1">
    <property type="nucleotide sequence ID" value="NZ_MATO01000003.1"/>
</dbReference>
<dbReference type="EMBL" id="MATO01000003">
    <property type="protein sequence ID" value="OCS94276.1"/>
    <property type="molecule type" value="Genomic_DNA"/>
</dbReference>
<dbReference type="PROSITE" id="PS51186">
    <property type="entry name" value="GNAT"/>
    <property type="match status" value="2"/>
</dbReference>
<dbReference type="Proteomes" id="UP000093482">
    <property type="component" value="Unassembled WGS sequence"/>
</dbReference>
<evidence type="ECO:0000256" key="2">
    <source>
        <dbReference type="ARBA" id="ARBA00023315"/>
    </source>
</evidence>
<feature type="domain" description="N-acetyltransferase" evidence="3">
    <location>
        <begin position="10"/>
        <end position="153"/>
    </location>
</feature>
<dbReference type="Pfam" id="PF00583">
    <property type="entry name" value="Acetyltransf_1"/>
    <property type="match status" value="2"/>
</dbReference>
<comment type="caution">
    <text evidence="4">The sequence shown here is derived from an EMBL/GenBank/DDBJ whole genome shotgun (WGS) entry which is preliminary data.</text>
</comment>
<dbReference type="AlphaFoldDB" id="A0A1C0Z4G6"/>
<name>A0A1C0Z4G6_9BACL</name>
<sequence>MNISIITASFPVDALTYEEVEQLAAAAQQADGKDYSTPLHLYAAQQSDMQGFYVLAYDDDADKLVAVAAALDDVGFHTFDWSLVVDPLYRNIGVGTAMVDAMQQALAMRQSAGDLAVVVEGASFGRALVEKNGYTYSFSEATFEAVPMLCETNAVTLRPYADDEAALIELYADAFGDTADESQQLIDYNLQREGTTIWLAESNGQLVGTVTTTVLNNERWITAFATKRELRGQGFGRAILQHVKHDAALASNDVVLLDVETENVKALAVYEKAGFTKTAQLDYFAK</sequence>
<gene>
    <name evidence="4" type="ORF">A6K76_04190</name>
</gene>
<evidence type="ECO:0000313" key="4">
    <source>
        <dbReference type="EMBL" id="OCS94276.1"/>
    </source>
</evidence>
<dbReference type="PANTHER" id="PTHR43420:SF47">
    <property type="entry name" value="N-ACETYLTRANSFERASE DOMAIN-CONTAINING PROTEIN"/>
    <property type="match status" value="1"/>
</dbReference>
<dbReference type="CDD" id="cd04301">
    <property type="entry name" value="NAT_SF"/>
    <property type="match status" value="1"/>
</dbReference>
<organism evidence="4 5">
    <name type="scientific">Caryophanon latum</name>
    <dbReference type="NCBI Taxonomy" id="33977"/>
    <lineage>
        <taxon>Bacteria</taxon>
        <taxon>Bacillati</taxon>
        <taxon>Bacillota</taxon>
        <taxon>Bacilli</taxon>
        <taxon>Bacillales</taxon>
        <taxon>Caryophanaceae</taxon>
        <taxon>Caryophanon</taxon>
    </lineage>
</organism>
<dbReference type="OrthoDB" id="7163760at2"/>
<keyword evidence="5" id="KW-1185">Reference proteome</keyword>
<dbReference type="PANTHER" id="PTHR43420">
    <property type="entry name" value="ACETYLTRANSFERASE"/>
    <property type="match status" value="1"/>
</dbReference>
<keyword evidence="2" id="KW-0012">Acyltransferase</keyword>
<dbReference type="InterPro" id="IPR050680">
    <property type="entry name" value="YpeA/RimI_acetyltransf"/>
</dbReference>
<feature type="domain" description="N-acetyltransferase" evidence="3">
    <location>
        <begin position="155"/>
        <end position="286"/>
    </location>
</feature>
<evidence type="ECO:0000313" key="5">
    <source>
        <dbReference type="Proteomes" id="UP000093482"/>
    </source>
</evidence>
<evidence type="ECO:0000256" key="1">
    <source>
        <dbReference type="ARBA" id="ARBA00022679"/>
    </source>
</evidence>
<protein>
    <recommendedName>
        <fullName evidence="3">N-acetyltransferase domain-containing protein</fullName>
    </recommendedName>
</protein>